<evidence type="ECO:0000256" key="1">
    <source>
        <dbReference type="SAM" id="SignalP"/>
    </source>
</evidence>
<keyword evidence="1" id="KW-0732">Signal</keyword>
<feature type="chain" id="PRO_5021990639" description="Lipoprotein" evidence="1">
    <location>
        <begin position="22"/>
        <end position="73"/>
    </location>
</feature>
<feature type="signal peptide" evidence="1">
    <location>
        <begin position="1"/>
        <end position="21"/>
    </location>
</feature>
<comment type="caution">
    <text evidence="2">The sequence shown here is derived from an EMBL/GenBank/DDBJ whole genome shotgun (WGS) entry which is preliminary data.</text>
</comment>
<reference evidence="2 3" key="1">
    <citation type="journal article" date="2019" name="ISME J.">
        <title>Insights into ecological role of a new deltaproteobacterial order Candidatus Acidulodesulfobacterales by metagenomics and metatranscriptomics.</title>
        <authorList>
            <person name="Tan S."/>
            <person name="Liu J."/>
            <person name="Fang Y."/>
            <person name="Hedlund B.P."/>
            <person name="Lian Z.H."/>
            <person name="Huang L.Y."/>
            <person name="Li J.T."/>
            <person name="Huang L.N."/>
            <person name="Li W.J."/>
            <person name="Jiang H.C."/>
            <person name="Dong H.L."/>
            <person name="Shu W.S."/>
        </authorList>
    </citation>
    <scope>NUCLEOTIDE SEQUENCE [LARGE SCALE GENOMIC DNA]</scope>
    <source>
        <strain evidence="2">AP2</strain>
    </source>
</reference>
<gene>
    <name evidence="2" type="ORF">EVJ46_00100</name>
</gene>
<organism evidence="2 3">
    <name type="scientific">Acididesulfobacter guangdongensis</name>
    <dbReference type="NCBI Taxonomy" id="2597225"/>
    <lineage>
        <taxon>Bacteria</taxon>
        <taxon>Deltaproteobacteria</taxon>
        <taxon>Candidatus Acidulodesulfobacterales</taxon>
        <taxon>Candidatus Acididesulfobacter</taxon>
    </lineage>
</organism>
<dbReference type="Proteomes" id="UP000316562">
    <property type="component" value="Unassembled WGS sequence"/>
</dbReference>
<name>A0A519BHD0_ACIG2</name>
<accession>A0A519BHD0</accession>
<dbReference type="AlphaFoldDB" id="A0A519BHD0"/>
<sequence length="73" mass="7832">MTIIKKILLMLSIAGTMAIMAGCAYSNSNINNHKLNKTEQYKLGIKADKLEGLPVISSAGTLNKKIQGVKNGK</sequence>
<dbReference type="PROSITE" id="PS51257">
    <property type="entry name" value="PROKAR_LIPOPROTEIN"/>
    <property type="match status" value="1"/>
</dbReference>
<evidence type="ECO:0000313" key="2">
    <source>
        <dbReference type="EMBL" id="RZD16678.1"/>
    </source>
</evidence>
<dbReference type="EMBL" id="SGBC01000001">
    <property type="protein sequence ID" value="RZD16678.1"/>
    <property type="molecule type" value="Genomic_DNA"/>
</dbReference>
<proteinExistence type="predicted"/>
<evidence type="ECO:0000313" key="3">
    <source>
        <dbReference type="Proteomes" id="UP000316562"/>
    </source>
</evidence>
<evidence type="ECO:0008006" key="4">
    <source>
        <dbReference type="Google" id="ProtNLM"/>
    </source>
</evidence>
<protein>
    <recommendedName>
        <fullName evidence="4">Lipoprotein</fullName>
    </recommendedName>
</protein>